<dbReference type="EMBL" id="JNVM01000004">
    <property type="protein sequence ID" value="KEQ27297.1"/>
    <property type="molecule type" value="Genomic_DNA"/>
</dbReference>
<evidence type="ECO:0000313" key="1">
    <source>
        <dbReference type="EMBL" id="KEQ27297.1"/>
    </source>
</evidence>
<dbReference type="AlphaFoldDB" id="A0A081P9C4"/>
<organism evidence="1 2">
    <name type="scientific">Paenibacillus tyrfis</name>
    <dbReference type="NCBI Taxonomy" id="1501230"/>
    <lineage>
        <taxon>Bacteria</taxon>
        <taxon>Bacillati</taxon>
        <taxon>Bacillota</taxon>
        <taxon>Bacilli</taxon>
        <taxon>Bacillales</taxon>
        <taxon>Paenibacillaceae</taxon>
        <taxon>Paenibacillus</taxon>
    </lineage>
</organism>
<comment type="caution">
    <text evidence="1">The sequence shown here is derived from an EMBL/GenBank/DDBJ whole genome shotgun (WGS) entry which is preliminary data.</text>
</comment>
<name>A0A081P9C4_9BACL</name>
<evidence type="ECO:0000313" key="2">
    <source>
        <dbReference type="Proteomes" id="UP000028123"/>
    </source>
</evidence>
<dbReference type="OrthoDB" id="2971631at2"/>
<proteinExistence type="predicted"/>
<dbReference type="eggNOG" id="ENOG50335HY">
    <property type="taxonomic scope" value="Bacteria"/>
</dbReference>
<gene>
    <name evidence="1" type="ORF">ET33_25850</name>
</gene>
<keyword evidence="2" id="KW-1185">Reference proteome</keyword>
<dbReference type="InterPro" id="IPR024255">
    <property type="entry name" value="GerPB"/>
</dbReference>
<dbReference type="Pfam" id="PF10803">
    <property type="entry name" value="GerPB"/>
    <property type="match status" value="1"/>
</dbReference>
<accession>A0A081P9C4</accession>
<dbReference type="Proteomes" id="UP000028123">
    <property type="component" value="Unassembled WGS sequence"/>
</dbReference>
<dbReference type="RefSeq" id="WP_036677483.1">
    <property type="nucleotide sequence ID" value="NZ_FYEP01000014.1"/>
</dbReference>
<protein>
    <submittedName>
        <fullName evidence="1">Spore gernimation protein</fullName>
    </submittedName>
</protein>
<reference evidence="1 2" key="1">
    <citation type="submission" date="2014-06" db="EMBL/GenBank/DDBJ databases">
        <title>Draft genome sequence of Paenibacillus sp. MSt1.</title>
        <authorList>
            <person name="Aw Y.K."/>
            <person name="Ong K.S."/>
            <person name="Gan H.M."/>
            <person name="Lee S.M."/>
        </authorList>
    </citation>
    <scope>NUCLEOTIDE SEQUENCE [LARGE SCALE GENOMIC DNA]</scope>
    <source>
        <strain evidence="1 2">MSt1</strain>
    </source>
</reference>
<sequence>MQLIIHQSIVIQNFKIGAVSNSSVLQIGTAGTIRALANLYNTGGFTGPAPQLALPATAPPTTQGVIEQPSPIALVPLPTPSR</sequence>